<dbReference type="PANTHER" id="PTHR17224">
    <property type="entry name" value="PEPTIDYL-TRNA HYDROLASE"/>
    <property type="match status" value="1"/>
</dbReference>
<dbReference type="Gene3D" id="3.40.50.1470">
    <property type="entry name" value="Peptidyl-tRNA hydrolase"/>
    <property type="match status" value="1"/>
</dbReference>
<evidence type="ECO:0008006" key="6">
    <source>
        <dbReference type="Google" id="ProtNLM"/>
    </source>
</evidence>
<dbReference type="Pfam" id="PF01195">
    <property type="entry name" value="Pept_tRNA_hydro"/>
    <property type="match status" value="2"/>
</dbReference>
<dbReference type="InterPro" id="IPR001328">
    <property type="entry name" value="Pept_tRNA_hydro"/>
</dbReference>
<dbReference type="InterPro" id="IPR036416">
    <property type="entry name" value="Pept_tRNA_hydro_sf"/>
</dbReference>
<dbReference type="GO" id="GO:0004045">
    <property type="term" value="F:peptidyl-tRNA hydrolase activity"/>
    <property type="evidence" value="ECO:0007669"/>
    <property type="project" value="InterPro"/>
</dbReference>
<evidence type="ECO:0000256" key="1">
    <source>
        <dbReference type="ARBA" id="ARBA00022555"/>
    </source>
</evidence>
<keyword evidence="2" id="KW-0378">Hydrolase</keyword>
<reference evidence="4 5" key="1">
    <citation type="journal article" date="2016" name="Nat. Commun.">
        <title>Thousands of microbial genomes shed light on interconnected biogeochemical processes in an aquifer system.</title>
        <authorList>
            <person name="Anantharaman K."/>
            <person name="Brown C.T."/>
            <person name="Hug L.A."/>
            <person name="Sharon I."/>
            <person name="Castelle C.J."/>
            <person name="Probst A.J."/>
            <person name="Thomas B.C."/>
            <person name="Singh A."/>
            <person name="Wilkins M.J."/>
            <person name="Karaoz U."/>
            <person name="Brodie E.L."/>
            <person name="Williams K.H."/>
            <person name="Hubbard S.S."/>
            <person name="Banfield J.F."/>
        </authorList>
    </citation>
    <scope>NUCLEOTIDE SEQUENCE [LARGE SCALE GENOMIC DNA]</scope>
</reference>
<gene>
    <name evidence="4" type="ORF">A2159_02065</name>
</gene>
<dbReference type="PANTHER" id="PTHR17224:SF1">
    <property type="entry name" value="PEPTIDYL-TRNA HYDROLASE"/>
    <property type="match status" value="1"/>
</dbReference>
<sequence length="205" mass="23900">MKLIIGIGNPGLRYARTRLNVGFIVIDEIAQQLANIFPRQETFNWKTTRKYQILILKPDPMTLLVKPRTYLTQIGSAVKNMVQFYMQNNINDSIIKGNQESVNEFTKVGEEGIDLTNLYIIHYDKTLDLNDYQIENKPSRNEYVVKIASTLGDDSFWKMRIGVGKNWKEEGEEQFLRRELDDTEYATLNHTADLIIEELELRVEH</sequence>
<proteinExistence type="predicted"/>
<evidence type="ECO:0000313" key="5">
    <source>
        <dbReference type="Proteomes" id="UP000179219"/>
    </source>
</evidence>
<keyword evidence="3" id="KW-0694">RNA-binding</keyword>
<protein>
    <recommendedName>
        <fullName evidence="6">Peptidyl-tRNA hydrolase</fullName>
    </recommendedName>
</protein>
<comment type="caution">
    <text evidence="4">The sequence shown here is derived from an EMBL/GenBank/DDBJ whole genome shotgun (WGS) entry which is preliminary data.</text>
</comment>
<dbReference type="GO" id="GO:0000049">
    <property type="term" value="F:tRNA binding"/>
    <property type="evidence" value="ECO:0007669"/>
    <property type="project" value="UniProtKB-KW"/>
</dbReference>
<organism evidence="4 5">
    <name type="scientific">Candidatus Woesebacteria bacterium RBG_13_34_9</name>
    <dbReference type="NCBI Taxonomy" id="1802477"/>
    <lineage>
        <taxon>Bacteria</taxon>
        <taxon>Candidatus Woeseibacteriota</taxon>
    </lineage>
</organism>
<evidence type="ECO:0000313" key="4">
    <source>
        <dbReference type="EMBL" id="OGM08360.1"/>
    </source>
</evidence>
<dbReference type="AlphaFoldDB" id="A0A1F7WZX8"/>
<dbReference type="Proteomes" id="UP000179219">
    <property type="component" value="Unassembled WGS sequence"/>
</dbReference>
<name>A0A1F7WZX8_9BACT</name>
<dbReference type="SUPFAM" id="SSF53178">
    <property type="entry name" value="Peptidyl-tRNA hydrolase-like"/>
    <property type="match status" value="1"/>
</dbReference>
<keyword evidence="1" id="KW-0820">tRNA-binding</keyword>
<evidence type="ECO:0000256" key="2">
    <source>
        <dbReference type="ARBA" id="ARBA00022801"/>
    </source>
</evidence>
<evidence type="ECO:0000256" key="3">
    <source>
        <dbReference type="ARBA" id="ARBA00022884"/>
    </source>
</evidence>
<accession>A0A1F7WZX8</accession>
<dbReference type="EMBL" id="MGFP01000053">
    <property type="protein sequence ID" value="OGM08360.1"/>
    <property type="molecule type" value="Genomic_DNA"/>
</dbReference>